<dbReference type="EnsemblMetazoa" id="XM_012204724.1">
    <property type="protein sequence ID" value="XP_012060114.1"/>
    <property type="gene ID" value="LOC105623327"/>
</dbReference>
<dbReference type="Gene3D" id="3.90.320.10">
    <property type="match status" value="1"/>
</dbReference>
<dbReference type="SUPFAM" id="SSF52980">
    <property type="entry name" value="Restriction endonuclease-like"/>
    <property type="match status" value="1"/>
</dbReference>
<evidence type="ECO:0000313" key="1">
    <source>
        <dbReference type="EnsemblMetazoa" id="XP_012060114.1"/>
    </source>
</evidence>
<proteinExistence type="predicted"/>
<organism evidence="1 2">
    <name type="scientific">Atta cephalotes</name>
    <name type="common">Leafcutter ant</name>
    <dbReference type="NCBI Taxonomy" id="12957"/>
    <lineage>
        <taxon>Eukaryota</taxon>
        <taxon>Metazoa</taxon>
        <taxon>Ecdysozoa</taxon>
        <taxon>Arthropoda</taxon>
        <taxon>Hexapoda</taxon>
        <taxon>Insecta</taxon>
        <taxon>Pterygota</taxon>
        <taxon>Neoptera</taxon>
        <taxon>Endopterygota</taxon>
        <taxon>Hymenoptera</taxon>
        <taxon>Apocrita</taxon>
        <taxon>Aculeata</taxon>
        <taxon>Formicoidea</taxon>
        <taxon>Formicidae</taxon>
        <taxon>Myrmicinae</taxon>
        <taxon>Atta</taxon>
    </lineage>
</organism>
<gene>
    <name evidence="1" type="primary">105623327</name>
</gene>
<dbReference type="EMBL" id="ADTU01023902">
    <property type="status" value="NOT_ANNOTATED_CDS"/>
    <property type="molecule type" value="Genomic_DNA"/>
</dbReference>
<protein>
    <recommendedName>
        <fullName evidence="3">YqaJ viral recombinase domain-containing protein</fullName>
    </recommendedName>
</protein>
<dbReference type="OrthoDB" id="7264889at2759"/>
<reference evidence="2" key="1">
    <citation type="journal article" date="2011" name="PLoS Genet.">
        <title>The genome sequence of the leaf-cutter ant Atta cephalotes reveals insights into its obligate symbiotic lifestyle.</title>
        <authorList>
            <person name="Suen G."/>
            <person name="Teiling C."/>
            <person name="Li L."/>
            <person name="Holt C."/>
            <person name="Abouheif E."/>
            <person name="Bornberg-Bauer E."/>
            <person name="Bouffard P."/>
            <person name="Caldera E.J."/>
            <person name="Cash E."/>
            <person name="Cavanaugh A."/>
            <person name="Denas O."/>
            <person name="Elhaik E."/>
            <person name="Fave M.J."/>
            <person name="Gadau J."/>
            <person name="Gibson J.D."/>
            <person name="Graur D."/>
            <person name="Grubbs K.J."/>
            <person name="Hagen D.E."/>
            <person name="Harkins T.T."/>
            <person name="Helmkampf M."/>
            <person name="Hu H."/>
            <person name="Johnson B.R."/>
            <person name="Kim J."/>
            <person name="Marsh S.E."/>
            <person name="Moeller J.A."/>
            <person name="Munoz-Torres M.C."/>
            <person name="Murphy M.C."/>
            <person name="Naughton M.C."/>
            <person name="Nigam S."/>
            <person name="Overson R."/>
            <person name="Rajakumar R."/>
            <person name="Reese J.T."/>
            <person name="Scott J.J."/>
            <person name="Smith C.R."/>
            <person name="Tao S."/>
            <person name="Tsutsui N.D."/>
            <person name="Viljakainen L."/>
            <person name="Wissler L."/>
            <person name="Yandell M.D."/>
            <person name="Zimmer F."/>
            <person name="Taylor J."/>
            <person name="Slater S.C."/>
            <person name="Clifton S.W."/>
            <person name="Warren W.C."/>
            <person name="Elsik C.G."/>
            <person name="Smith C.D."/>
            <person name="Weinstock G.M."/>
            <person name="Gerardo N.M."/>
            <person name="Currie C.R."/>
        </authorList>
    </citation>
    <scope>NUCLEOTIDE SEQUENCE [LARGE SCALE GENOMIC DNA]</scope>
</reference>
<dbReference type="AlphaFoldDB" id="A0A158NRF6"/>
<dbReference type="PANTHER" id="PTHR46609">
    <property type="entry name" value="EXONUCLEASE, PHAGE-TYPE/RECB, C-TERMINAL DOMAIN-CONTAINING PROTEIN"/>
    <property type="match status" value="1"/>
</dbReference>
<dbReference type="Proteomes" id="UP000005205">
    <property type="component" value="Unassembled WGS sequence"/>
</dbReference>
<dbReference type="GO" id="GO:0006281">
    <property type="term" value="P:DNA repair"/>
    <property type="evidence" value="ECO:0007669"/>
    <property type="project" value="UniProtKB-ARBA"/>
</dbReference>
<dbReference type="PANTHER" id="PTHR46609:SF8">
    <property type="entry name" value="YQAJ VIRAL RECOMBINASE DOMAIN-CONTAINING PROTEIN"/>
    <property type="match status" value="1"/>
</dbReference>
<dbReference type="EMBL" id="ADTU01023901">
    <property type="status" value="NOT_ANNOTATED_CDS"/>
    <property type="molecule type" value="Genomic_DNA"/>
</dbReference>
<dbReference type="KEGG" id="acep:105623327"/>
<reference evidence="1" key="2">
    <citation type="submission" date="2016-04" db="UniProtKB">
        <authorList>
            <consortium name="EnsemblMetazoa"/>
        </authorList>
    </citation>
    <scope>IDENTIFICATION</scope>
</reference>
<dbReference type="InParanoid" id="A0A158NRF6"/>
<accession>A0A158NRF6</accession>
<dbReference type="InterPro" id="IPR011335">
    <property type="entry name" value="Restrct_endonuc-II-like"/>
</dbReference>
<dbReference type="EMBL" id="ADTU01023903">
    <property type="status" value="NOT_ANNOTATED_CDS"/>
    <property type="molecule type" value="Genomic_DNA"/>
</dbReference>
<evidence type="ECO:0008006" key="3">
    <source>
        <dbReference type="Google" id="ProtNLM"/>
    </source>
</evidence>
<keyword evidence="2" id="KW-1185">Reference proteome</keyword>
<evidence type="ECO:0000313" key="2">
    <source>
        <dbReference type="Proteomes" id="UP000005205"/>
    </source>
</evidence>
<sequence>MTILLQKASEVNSQNMRKRVSNPWVAYSSDVIFEDEKLSELLEIKCPFKGKITTIYNRNRKKKHRYYGQVQLRMIIINVKKNFFVMYASFDKTSVDISEAESLWRLICSSQIKQSKTQPTLQKARYSKNRQVLVDLTQTSLQRILWRESQEEPIKIFKLLTLIYGTSSALFLPTRVLKKLAEDNADRYPRAS</sequence>
<dbReference type="InterPro" id="IPR011604">
    <property type="entry name" value="PDDEXK-like_dom_sf"/>
</dbReference>
<dbReference type="InterPro" id="IPR051703">
    <property type="entry name" value="NF-kappa-B_Signaling_Reg"/>
</dbReference>
<name>A0A158NRF6_ATTCE</name>